<organism evidence="1 2">
    <name type="scientific">Martelella mangrovi</name>
    <dbReference type="NCBI Taxonomy" id="1397477"/>
    <lineage>
        <taxon>Bacteria</taxon>
        <taxon>Pseudomonadati</taxon>
        <taxon>Pseudomonadota</taxon>
        <taxon>Alphaproteobacteria</taxon>
        <taxon>Hyphomicrobiales</taxon>
        <taxon>Aurantimonadaceae</taxon>
        <taxon>Martelella</taxon>
    </lineage>
</organism>
<keyword evidence="2" id="KW-1185">Reference proteome</keyword>
<dbReference type="EMBL" id="JBEPLY010000017">
    <property type="protein sequence ID" value="MET3601828.1"/>
    <property type="molecule type" value="Genomic_DNA"/>
</dbReference>
<proteinExistence type="predicted"/>
<reference evidence="1 2" key="1">
    <citation type="submission" date="2024-06" db="EMBL/GenBank/DDBJ databases">
        <title>Genomic Encyclopedia of Type Strains, Phase IV (KMG-IV): sequencing the most valuable type-strain genomes for metagenomic binning, comparative biology and taxonomic classification.</title>
        <authorList>
            <person name="Goeker M."/>
        </authorList>
    </citation>
    <scope>NUCLEOTIDE SEQUENCE [LARGE SCALE GENOMIC DNA]</scope>
    <source>
        <strain evidence="1 2">DSM 28102</strain>
    </source>
</reference>
<protein>
    <recommendedName>
        <fullName evidence="3">MarR family transcriptional regulator</fullName>
    </recommendedName>
</protein>
<gene>
    <name evidence="1" type="ORF">ABID12_003791</name>
</gene>
<dbReference type="Proteomes" id="UP001549164">
    <property type="component" value="Unassembled WGS sequence"/>
</dbReference>
<evidence type="ECO:0008006" key="3">
    <source>
        <dbReference type="Google" id="ProtNLM"/>
    </source>
</evidence>
<evidence type="ECO:0000313" key="2">
    <source>
        <dbReference type="Proteomes" id="UP001549164"/>
    </source>
</evidence>
<evidence type="ECO:0000313" key="1">
    <source>
        <dbReference type="EMBL" id="MET3601828.1"/>
    </source>
</evidence>
<name>A0ABV2IFV5_9HYPH</name>
<comment type="caution">
    <text evidence="1">The sequence shown here is derived from an EMBL/GenBank/DDBJ whole genome shotgun (WGS) entry which is preliminary data.</text>
</comment>
<sequence length="56" mass="6430">MIEGARRHENPRGQRLRARIGELWDAGRHSTYEIAALCRLDEADICRILRELEGVG</sequence>
<accession>A0ABV2IFV5</accession>